<dbReference type="Proteomes" id="UP000000419">
    <property type="component" value="Chromosome I"/>
</dbReference>
<dbReference type="AlphaFoldDB" id="Q8YIS7"/>
<feature type="chain" id="PRO_5004317259" description="PRC-barrel domain-containing protein" evidence="2">
    <location>
        <begin position="21"/>
        <end position="155"/>
    </location>
</feature>
<dbReference type="eggNOG" id="COG3861">
    <property type="taxonomic scope" value="Bacteria"/>
</dbReference>
<dbReference type="GeneID" id="300000320"/>
<dbReference type="Gene3D" id="2.30.30.240">
    <property type="entry name" value="PRC-barrel domain"/>
    <property type="match status" value="1"/>
</dbReference>
<dbReference type="Pfam" id="PF05239">
    <property type="entry name" value="PRC"/>
    <property type="match status" value="1"/>
</dbReference>
<name>Q8YIS7_BRUME</name>
<proteinExistence type="predicted"/>
<sequence>MKRLLATTMLAAMVALPAFAQGGTPIFTGEKQHQPVTSKNGYFVASPGQLLTSDFIGQPVYNGPSDDADNIGTVNDIILGADGTPQAIVIGVGGFLGVGEKDVAIGCNHFSWVDKSGGTRWLMVDADKEQLEKRPFSTAMQLSPPMAHRAPPKKQ</sequence>
<dbReference type="EMBL" id="AE008917">
    <property type="protein sequence ID" value="AAL51547.1"/>
    <property type="molecule type" value="Genomic_DNA"/>
</dbReference>
<feature type="region of interest" description="Disordered" evidence="1">
    <location>
        <begin position="133"/>
        <end position="155"/>
    </location>
</feature>
<accession>Q8YIS7</accession>
<evidence type="ECO:0000259" key="3">
    <source>
        <dbReference type="Pfam" id="PF05239"/>
    </source>
</evidence>
<dbReference type="KEGG" id="bme:BMEI0366"/>
<gene>
    <name evidence="4" type="ordered locus">BMEI0366</name>
</gene>
<dbReference type="InterPro" id="IPR011033">
    <property type="entry name" value="PRC_barrel-like_sf"/>
</dbReference>
<organism evidence="4 5">
    <name type="scientific">Brucella melitensis biotype 1 (strain ATCC 23456 / CCUG 17765 / NCTC 10094 / 16M)</name>
    <dbReference type="NCBI Taxonomy" id="224914"/>
    <lineage>
        <taxon>Bacteria</taxon>
        <taxon>Pseudomonadati</taxon>
        <taxon>Pseudomonadota</taxon>
        <taxon>Alphaproteobacteria</taxon>
        <taxon>Hyphomicrobiales</taxon>
        <taxon>Brucellaceae</taxon>
        <taxon>Brucella/Ochrobactrum group</taxon>
        <taxon>Brucella</taxon>
    </lineage>
</organism>
<dbReference type="PhylomeDB" id="Q8YIS7"/>
<dbReference type="SUPFAM" id="SSF50346">
    <property type="entry name" value="PRC-barrel domain"/>
    <property type="match status" value="1"/>
</dbReference>
<keyword evidence="5" id="KW-1185">Reference proteome</keyword>
<evidence type="ECO:0000256" key="2">
    <source>
        <dbReference type="SAM" id="SignalP"/>
    </source>
</evidence>
<evidence type="ECO:0000313" key="5">
    <source>
        <dbReference type="Proteomes" id="UP000000419"/>
    </source>
</evidence>
<feature type="signal peptide" evidence="2">
    <location>
        <begin position="1"/>
        <end position="20"/>
    </location>
</feature>
<dbReference type="RefSeq" id="WP_004686314.1">
    <property type="nucleotide sequence ID" value="NC_003317.1"/>
</dbReference>
<dbReference type="PIR" id="AH3297">
    <property type="entry name" value="AH3297"/>
</dbReference>
<reference evidence="4 5" key="1">
    <citation type="journal article" date="2002" name="Proc. Natl. Acad. Sci. U.S.A.">
        <title>The genome sequence of the facultative intracellular pathogen Brucella melitensis.</title>
        <authorList>
            <person name="DelVecchio V.G."/>
            <person name="Kapatral V."/>
            <person name="Redkar R.J."/>
            <person name="Patra G."/>
            <person name="Mujer C."/>
            <person name="Los T."/>
            <person name="Ivanova N."/>
            <person name="Anderson I."/>
            <person name="Bhattacharyya A."/>
            <person name="Lykidis A."/>
            <person name="Reznik G."/>
            <person name="Jablonski L."/>
            <person name="Larsen N."/>
            <person name="D'Souza M."/>
            <person name="Bernal A."/>
            <person name="Mazur M."/>
            <person name="Goltsman E."/>
            <person name="Selkov E."/>
            <person name="Elzer P.H."/>
            <person name="Hagius S."/>
            <person name="O'Callaghan D."/>
            <person name="Letesson J.J."/>
            <person name="Haselkorn R."/>
            <person name="Kyrpides N."/>
            <person name="Overbeek R."/>
        </authorList>
    </citation>
    <scope>NUCLEOTIDE SEQUENCE [LARGE SCALE GENOMIC DNA]</scope>
    <source>
        <strain evidence="5">ATCC 23456 / CCUG 17765 / NCTC 10094 / 16M</strain>
    </source>
</reference>
<evidence type="ECO:0000256" key="1">
    <source>
        <dbReference type="SAM" id="MobiDB-lite"/>
    </source>
</evidence>
<feature type="domain" description="PRC-barrel" evidence="3">
    <location>
        <begin position="50"/>
        <end position="131"/>
    </location>
</feature>
<protein>
    <recommendedName>
        <fullName evidence="3">PRC-barrel domain-containing protein</fullName>
    </recommendedName>
</protein>
<evidence type="ECO:0000313" key="4">
    <source>
        <dbReference type="EMBL" id="AAL51547.1"/>
    </source>
</evidence>
<dbReference type="KEGG" id="bmel:DK63_1067"/>
<dbReference type="InterPro" id="IPR027275">
    <property type="entry name" value="PRC-brl_dom"/>
</dbReference>
<keyword evidence="2" id="KW-0732">Signal</keyword>
<dbReference type="PATRIC" id="fig|224914.52.peg.1121"/>